<dbReference type="STRING" id="1618356.UU93_C0012G0003"/>
<dbReference type="GO" id="GO:0008757">
    <property type="term" value="F:S-adenosylmethionine-dependent methyltransferase activity"/>
    <property type="evidence" value="ECO:0007669"/>
    <property type="project" value="InterPro"/>
</dbReference>
<dbReference type="InterPro" id="IPR029063">
    <property type="entry name" value="SAM-dependent_MTases_sf"/>
</dbReference>
<gene>
    <name evidence="2" type="ORF">UU93_C0012G0003</name>
</gene>
<reference evidence="2 3" key="1">
    <citation type="journal article" date="2015" name="Nature">
        <title>rRNA introns, odd ribosomes, and small enigmatic genomes across a large radiation of phyla.</title>
        <authorList>
            <person name="Brown C.T."/>
            <person name="Hug L.A."/>
            <person name="Thomas B.C."/>
            <person name="Sharon I."/>
            <person name="Castelle C.J."/>
            <person name="Singh A."/>
            <person name="Wilkins M.J."/>
            <person name="Williams K.H."/>
            <person name="Banfield J.F."/>
        </authorList>
    </citation>
    <scope>NUCLEOTIDE SEQUENCE [LARGE SCALE GENOMIC DNA]</scope>
</reference>
<dbReference type="Proteomes" id="UP000034160">
    <property type="component" value="Unassembled WGS sequence"/>
</dbReference>
<feature type="domain" description="Methyltransferase type 11" evidence="1">
    <location>
        <begin position="50"/>
        <end position="145"/>
    </location>
</feature>
<dbReference type="SUPFAM" id="SSF53335">
    <property type="entry name" value="S-adenosyl-L-methionine-dependent methyltransferases"/>
    <property type="match status" value="1"/>
</dbReference>
<organism evidence="2 3">
    <name type="scientific">Candidatus Amesbacteria bacterium GW2011_GWA2_42_12</name>
    <dbReference type="NCBI Taxonomy" id="1618356"/>
    <lineage>
        <taxon>Bacteria</taxon>
        <taxon>Candidatus Amesiibacteriota</taxon>
    </lineage>
</organism>
<sequence>MGEVDGSSGEIGRRISLKERLSPPSKFGLQDGLKHMGVEAGYLSGRKIVNLGAGGDDWSKELRVENVEAQIVNIDLNYPRKFMGVAEMSTPQRAVKADILRLPLADESMDIVVSGRALSRWVPKGEQLDGFVEGLRVLKPGGEMFVWPFSGLKSADPKKIIKRLDKMYPGMEISLDKKKSLLRLRKPETKPIDQRGGDEILESIEDEKLRAYVVKMMKDCTGNRDEVDLYELKWRDYRSFLRATDSRLSYKDLARKAWDFTGKDEYWQAAREYIGRCVDVGDIIANNSLLAHAQARTPIMELVYGKSVTRDEVMLRIVLDFDPRQASLDSKLEALGEAMWQKSWANENKILLEELQKSDPEGWWLAVWILKKNMFQMSQGEKDRVAAYFSNLVDGNKSGNKEKLEVFRVLGHGFVSDPVASEFMNMHDTSVWRTAEYWGSTKARMFPSWDELKNYQHQEKTWAGRTVEVGEDSNVGPVEYAKQIIKLMKSDPDKFKFMRMLRLIKCPGCYGYASGWRGQLAAEQLIRSSDNENNGDMGRERDLSFAMDLISS</sequence>
<dbReference type="InterPro" id="IPR013216">
    <property type="entry name" value="Methyltransf_11"/>
</dbReference>
<evidence type="ECO:0000259" key="1">
    <source>
        <dbReference type="Pfam" id="PF08241"/>
    </source>
</evidence>
<comment type="caution">
    <text evidence="2">The sequence shown here is derived from an EMBL/GenBank/DDBJ whole genome shotgun (WGS) entry which is preliminary data.</text>
</comment>
<evidence type="ECO:0000313" key="2">
    <source>
        <dbReference type="EMBL" id="KKS31984.1"/>
    </source>
</evidence>
<dbReference type="Pfam" id="PF08241">
    <property type="entry name" value="Methyltransf_11"/>
    <property type="match status" value="1"/>
</dbReference>
<dbReference type="Gene3D" id="3.40.50.150">
    <property type="entry name" value="Vaccinia Virus protein VP39"/>
    <property type="match status" value="1"/>
</dbReference>
<evidence type="ECO:0000313" key="3">
    <source>
        <dbReference type="Proteomes" id="UP000034160"/>
    </source>
</evidence>
<dbReference type="CDD" id="cd02440">
    <property type="entry name" value="AdoMet_MTases"/>
    <property type="match status" value="1"/>
</dbReference>
<protein>
    <recommendedName>
        <fullName evidence="1">Methyltransferase type 11 domain-containing protein</fullName>
    </recommendedName>
</protein>
<accession>A0A0G0Y5F4</accession>
<dbReference type="AlphaFoldDB" id="A0A0G0Y5F4"/>
<proteinExistence type="predicted"/>
<name>A0A0G0Y5F4_9BACT</name>
<dbReference type="EMBL" id="LCCN01000012">
    <property type="protein sequence ID" value="KKS31984.1"/>
    <property type="molecule type" value="Genomic_DNA"/>
</dbReference>